<evidence type="ECO:0000256" key="1">
    <source>
        <dbReference type="SAM" id="Phobius"/>
    </source>
</evidence>
<accession>A0ABV1EQR6</accession>
<dbReference type="Proteomes" id="UP001440599">
    <property type="component" value="Unassembled WGS sequence"/>
</dbReference>
<dbReference type="EMBL" id="JBBMFT010000006">
    <property type="protein sequence ID" value="MEQ2456944.1"/>
    <property type="molecule type" value="Genomic_DNA"/>
</dbReference>
<feature type="transmembrane region" description="Helical" evidence="1">
    <location>
        <begin position="43"/>
        <end position="68"/>
    </location>
</feature>
<keyword evidence="1" id="KW-0812">Transmembrane</keyword>
<comment type="caution">
    <text evidence="2">The sequence shown here is derived from an EMBL/GenBank/DDBJ whole genome shotgun (WGS) entry which is preliminary data.</text>
</comment>
<name>A0ABV1EQR6_9FIRM</name>
<proteinExistence type="predicted"/>
<feature type="transmembrane region" description="Helical" evidence="1">
    <location>
        <begin position="12"/>
        <end position="36"/>
    </location>
</feature>
<dbReference type="Pfam" id="PF06177">
    <property type="entry name" value="QueT"/>
    <property type="match status" value="1"/>
</dbReference>
<keyword evidence="3" id="KW-1185">Reference proteome</keyword>
<evidence type="ECO:0000313" key="3">
    <source>
        <dbReference type="Proteomes" id="UP001440599"/>
    </source>
</evidence>
<feature type="transmembrane region" description="Helical" evidence="1">
    <location>
        <begin position="127"/>
        <end position="157"/>
    </location>
</feature>
<protein>
    <submittedName>
        <fullName evidence="2">QueT transporter family protein</fullName>
    </submittedName>
</protein>
<evidence type="ECO:0000313" key="2">
    <source>
        <dbReference type="EMBL" id="MEQ2456944.1"/>
    </source>
</evidence>
<feature type="transmembrane region" description="Helical" evidence="1">
    <location>
        <begin position="96"/>
        <end position="115"/>
    </location>
</feature>
<dbReference type="PANTHER" id="PTHR40044">
    <property type="entry name" value="INTEGRAL MEMBRANE PROTEIN-RELATED"/>
    <property type="match status" value="1"/>
</dbReference>
<dbReference type="PIRSF" id="PIRSF031501">
    <property type="entry name" value="QueT"/>
    <property type="match status" value="1"/>
</dbReference>
<organism evidence="2 3">
    <name type="scientific">Flavonifractor hominis</name>
    <dbReference type="NCBI Taxonomy" id="3133178"/>
    <lineage>
        <taxon>Bacteria</taxon>
        <taxon>Bacillati</taxon>
        <taxon>Bacillota</taxon>
        <taxon>Clostridia</taxon>
        <taxon>Eubacteriales</taxon>
        <taxon>Oscillospiraceae</taxon>
        <taxon>Flavonifractor</taxon>
    </lineage>
</organism>
<dbReference type="PANTHER" id="PTHR40044:SF1">
    <property type="entry name" value="INTEGRAL MEMBRANE PROTEIN"/>
    <property type="match status" value="1"/>
</dbReference>
<dbReference type="RefSeq" id="WP_349140698.1">
    <property type="nucleotide sequence ID" value="NZ_JBBMFT010000006.1"/>
</dbReference>
<keyword evidence="1" id="KW-1133">Transmembrane helix</keyword>
<dbReference type="InterPro" id="IPR010387">
    <property type="entry name" value="QueT"/>
</dbReference>
<dbReference type="Gene3D" id="1.10.1760.20">
    <property type="match status" value="1"/>
</dbReference>
<gene>
    <name evidence="2" type="ORF">WMO45_10445</name>
</gene>
<sequence>MRKFTTRDLTLAALIAALYAVLGYFGNIFGLTFGVVQIRFAEALTVLPFLFPATAPGLILGCLITNLLSPYGPIDIVMGTLATAIAAFLTVRMPRWYLAALPPVLVNMVILAPMWSWAEVGAVNSAFWAACGFNAVTFAVGEVAACYVLGTVLLTALPKIRYFRTMIPEQRLAHF</sequence>
<keyword evidence="1" id="KW-0472">Membrane</keyword>
<reference evidence="2 3" key="1">
    <citation type="submission" date="2024-03" db="EMBL/GenBank/DDBJ databases">
        <title>Human intestinal bacterial collection.</title>
        <authorList>
            <person name="Pauvert C."/>
            <person name="Hitch T.C.A."/>
            <person name="Clavel T."/>
        </authorList>
    </citation>
    <scope>NUCLEOTIDE SEQUENCE [LARGE SCALE GENOMIC DNA]</scope>
    <source>
        <strain evidence="2 3">CLA-AP-H34</strain>
    </source>
</reference>